<accession>A0A5C3EX23</accession>
<dbReference type="GO" id="GO:0005669">
    <property type="term" value="C:transcription factor TFIID complex"/>
    <property type="evidence" value="ECO:0007669"/>
    <property type="project" value="InterPro"/>
</dbReference>
<protein>
    <recommendedName>
        <fullName evidence="6">Bromodomain associated domain-containing protein</fullName>
    </recommendedName>
</protein>
<dbReference type="EMBL" id="OOIP01000005">
    <property type="protein sequence ID" value="SPO36784.1"/>
    <property type="molecule type" value="Genomic_DNA"/>
</dbReference>
<keyword evidence="8" id="KW-1185">Reference proteome</keyword>
<feature type="compositionally biased region" description="Basic and acidic residues" evidence="5">
    <location>
        <begin position="147"/>
        <end position="163"/>
    </location>
</feature>
<dbReference type="Proteomes" id="UP000323386">
    <property type="component" value="Unassembled WGS sequence"/>
</dbReference>
<dbReference type="InterPro" id="IPR006565">
    <property type="entry name" value="BTP"/>
</dbReference>
<feature type="compositionally biased region" description="Low complexity" evidence="5">
    <location>
        <begin position="916"/>
        <end position="928"/>
    </location>
</feature>
<evidence type="ECO:0000259" key="6">
    <source>
        <dbReference type="SMART" id="SM00576"/>
    </source>
</evidence>
<evidence type="ECO:0000313" key="8">
    <source>
        <dbReference type="Proteomes" id="UP000323386"/>
    </source>
</evidence>
<dbReference type="SUPFAM" id="SSF47113">
    <property type="entry name" value="Histone-fold"/>
    <property type="match status" value="1"/>
</dbReference>
<feature type="compositionally biased region" description="Basic residues" evidence="5">
    <location>
        <begin position="323"/>
        <end position="341"/>
    </location>
</feature>
<evidence type="ECO:0000256" key="2">
    <source>
        <dbReference type="ARBA" id="ARBA00023015"/>
    </source>
</evidence>
<dbReference type="Pfam" id="PF07524">
    <property type="entry name" value="Bromo_TP"/>
    <property type="match status" value="1"/>
</dbReference>
<dbReference type="Gene3D" id="1.10.20.10">
    <property type="entry name" value="Histone, subunit A"/>
    <property type="match status" value="1"/>
</dbReference>
<dbReference type="GO" id="GO:0046982">
    <property type="term" value="F:protein heterodimerization activity"/>
    <property type="evidence" value="ECO:0007669"/>
    <property type="project" value="InterPro"/>
</dbReference>
<organism evidence="7 8">
    <name type="scientific">Pseudozyma flocculosa</name>
    <dbReference type="NCBI Taxonomy" id="84751"/>
    <lineage>
        <taxon>Eukaryota</taxon>
        <taxon>Fungi</taxon>
        <taxon>Dikarya</taxon>
        <taxon>Basidiomycota</taxon>
        <taxon>Ustilaginomycotina</taxon>
        <taxon>Ustilaginomycetes</taxon>
        <taxon>Ustilaginales</taxon>
        <taxon>Ustilaginaceae</taxon>
        <taxon>Pseudozyma</taxon>
    </lineage>
</organism>
<proteinExistence type="predicted"/>
<feature type="compositionally biased region" description="Basic and acidic residues" evidence="5">
    <location>
        <begin position="487"/>
        <end position="497"/>
    </location>
</feature>
<dbReference type="OrthoDB" id="3363896at2759"/>
<comment type="subcellular location">
    <subcellularLocation>
        <location evidence="1">Nucleus</location>
    </subcellularLocation>
</comment>
<evidence type="ECO:0000256" key="3">
    <source>
        <dbReference type="ARBA" id="ARBA00023163"/>
    </source>
</evidence>
<feature type="region of interest" description="Disordered" evidence="5">
    <location>
        <begin position="250"/>
        <end position="349"/>
    </location>
</feature>
<feature type="region of interest" description="Disordered" evidence="5">
    <location>
        <begin position="736"/>
        <end position="769"/>
    </location>
</feature>
<keyword evidence="3" id="KW-0804">Transcription</keyword>
<evidence type="ECO:0000313" key="7">
    <source>
        <dbReference type="EMBL" id="SPO36784.1"/>
    </source>
</evidence>
<dbReference type="InterPro" id="IPR009072">
    <property type="entry name" value="Histone-fold"/>
</dbReference>
<dbReference type="PANTHER" id="PTHR46338:SF1">
    <property type="entry name" value="TRANSCRIPTION INITIATION FACTOR TFIID SUBUNIT 8"/>
    <property type="match status" value="1"/>
</dbReference>
<sequence>MVGSKRGAPSASTYAASHLSLSVLALLSSAGFSKSSSTAAHLLTEVLQRYIQLLGTTCVQHANHSGRNVVAPLDLSAALEHILGGGDPIEEVLQWAEDEGRLDFDPHHGYDVEAERQQQQLQQQLANGSTSRTNGQPASHPVPTSSESRDPLRDPLRGSDLRKRLSVGRPQPVADPAAEVHYRPIPPEQFEVLAEQSYRREKRIQELVWDGIDSAEWCQDNVRASVKAGKRKAEDSDAMDVDGDVHDAAAAAAAVRHRSRSGSPMASSEEKRLAGTDDYGDDSDSRTDGYLSSGAGSSNSRGRRRSSSLRPQGGVNGTASRSTSRHRHWQQHQQGRRHRSASGRDAEIPSLDAAGEGVVRRFGELEIDYVPSYLPAFPQVEAPSAAAPSRGLRGDGTAAAPSPSLIATGWGTDQGGLAGSGTSASLAPPPPSLPPPQDTDLEYIEQERQRAEAAQQATLAATHAAAAARAVETQGEGAEPAVQTKPEPTDEQKAAEAEKALEALQSRRVLRDCWREAIPFDSSTLGVAHPQHELGDLEKAVAEMASASAQDDIISIAPPTSSLRAFAADFKSLLDDPSTSGAAGIFLTPYGAAHQDAASKRRRLAYGIADPARYVPNDSLYGAVGARPVVVPFQPGPSWLVSTLPPPTLYEDNAAVASALSAPILTPVLPQGRPSALIPPSGSLVPPLAYRHPAHLAMAARIVSNGELLRRISRFDDPPPLLDDKHAERFFHGLPASRDLVGGSSSSSDLSSNISKSRNGGGGSGSGNTTLHAALEKLVLQLKDKEAVVLPEEDKEELQRRQQELQLQMQAAESAGGDGAAEGRAKGEGVAGMVGDSYASRIRNGQITMVHTWDWTVKDPFDPTLPGRRVRGGDGSSKFASATAPVAIEREKGKKKRESSANGLVVGAAGGGSSGGAEWSSESQNGAA</sequence>
<dbReference type="CDD" id="cd00076">
    <property type="entry name" value="HFD_SF"/>
    <property type="match status" value="1"/>
</dbReference>
<dbReference type="PANTHER" id="PTHR46338">
    <property type="entry name" value="TRANSCRIPTION INITIATION FACTOR TFIID SUBUNIT 8"/>
    <property type="match status" value="1"/>
</dbReference>
<gene>
    <name evidence="7" type="ORF">PSFLO_02255</name>
</gene>
<dbReference type="InterPro" id="IPR037818">
    <property type="entry name" value="TAF8"/>
</dbReference>
<feature type="compositionally biased region" description="Low complexity" evidence="5">
    <location>
        <begin position="288"/>
        <end position="300"/>
    </location>
</feature>
<keyword evidence="4" id="KW-0539">Nucleus</keyword>
<feature type="region of interest" description="Disordered" evidence="5">
    <location>
        <begin position="116"/>
        <end position="182"/>
    </location>
</feature>
<keyword evidence="2" id="KW-0805">Transcription regulation</keyword>
<name>A0A5C3EX23_9BASI</name>
<feature type="region of interest" description="Disordered" evidence="5">
    <location>
        <begin position="866"/>
        <end position="928"/>
    </location>
</feature>
<feature type="compositionally biased region" description="Low complexity" evidence="5">
    <location>
        <begin position="737"/>
        <end position="758"/>
    </location>
</feature>
<feature type="domain" description="Bromodomain associated" evidence="6">
    <location>
        <begin position="12"/>
        <end position="91"/>
    </location>
</feature>
<feature type="region of interest" description="Disordered" evidence="5">
    <location>
        <begin position="386"/>
        <end position="497"/>
    </location>
</feature>
<evidence type="ECO:0000256" key="5">
    <source>
        <dbReference type="SAM" id="MobiDB-lite"/>
    </source>
</evidence>
<dbReference type="AlphaFoldDB" id="A0A5C3EX23"/>
<dbReference type="SMART" id="SM00576">
    <property type="entry name" value="BTP"/>
    <property type="match status" value="1"/>
</dbReference>
<feature type="compositionally biased region" description="Pro residues" evidence="5">
    <location>
        <begin position="427"/>
        <end position="437"/>
    </location>
</feature>
<feature type="compositionally biased region" description="Polar residues" evidence="5">
    <location>
        <begin position="126"/>
        <end position="146"/>
    </location>
</feature>
<reference evidence="7 8" key="1">
    <citation type="submission" date="2018-03" db="EMBL/GenBank/DDBJ databases">
        <authorList>
            <person name="Guldener U."/>
        </authorList>
    </citation>
    <scope>NUCLEOTIDE SEQUENCE [LARGE SCALE GENOMIC DNA]</scope>
    <source>
        <strain evidence="7 8">DAOM196992</strain>
    </source>
</reference>
<evidence type="ECO:0000256" key="4">
    <source>
        <dbReference type="ARBA" id="ARBA00023242"/>
    </source>
</evidence>
<feature type="compositionally biased region" description="Low complexity" evidence="5">
    <location>
        <begin position="452"/>
        <end position="476"/>
    </location>
</feature>
<evidence type="ECO:0000256" key="1">
    <source>
        <dbReference type="ARBA" id="ARBA00004123"/>
    </source>
</evidence>